<accession>A0A060XFQ3</accession>
<dbReference type="EMBL" id="FR905073">
    <property type="protein sequence ID" value="CDQ75695.1"/>
    <property type="molecule type" value="Genomic_DNA"/>
</dbReference>
<name>A0A060XFQ3_ONCMY</name>
<protein>
    <submittedName>
        <fullName evidence="1">Uncharacterized protein</fullName>
    </submittedName>
</protein>
<dbReference type="Proteomes" id="UP000193380">
    <property type="component" value="Unassembled WGS sequence"/>
</dbReference>
<evidence type="ECO:0000313" key="2">
    <source>
        <dbReference type="Proteomes" id="UP000193380"/>
    </source>
</evidence>
<dbReference type="AlphaFoldDB" id="A0A060XFQ3"/>
<proteinExistence type="predicted"/>
<reference evidence="1" key="2">
    <citation type="submission" date="2014-03" db="EMBL/GenBank/DDBJ databases">
        <authorList>
            <person name="Genoscope - CEA"/>
        </authorList>
    </citation>
    <scope>NUCLEOTIDE SEQUENCE</scope>
</reference>
<reference evidence="1" key="1">
    <citation type="journal article" date="2014" name="Nat. Commun.">
        <title>The rainbow trout genome provides novel insights into evolution after whole-genome duplication in vertebrates.</title>
        <authorList>
            <person name="Berthelot C."/>
            <person name="Brunet F."/>
            <person name="Chalopin D."/>
            <person name="Juanchich A."/>
            <person name="Bernard M."/>
            <person name="Noel B."/>
            <person name="Bento P."/>
            <person name="Da Silva C."/>
            <person name="Labadie K."/>
            <person name="Alberti A."/>
            <person name="Aury J.M."/>
            <person name="Louis A."/>
            <person name="Dehais P."/>
            <person name="Bardou P."/>
            <person name="Montfort J."/>
            <person name="Klopp C."/>
            <person name="Cabau C."/>
            <person name="Gaspin C."/>
            <person name="Thorgaard G.H."/>
            <person name="Boussaha M."/>
            <person name="Quillet E."/>
            <person name="Guyomard R."/>
            <person name="Galiana D."/>
            <person name="Bobe J."/>
            <person name="Volff J.N."/>
            <person name="Genet C."/>
            <person name="Wincker P."/>
            <person name="Jaillon O."/>
            <person name="Roest Crollius H."/>
            <person name="Guiguen Y."/>
        </authorList>
    </citation>
    <scope>NUCLEOTIDE SEQUENCE [LARGE SCALE GENOMIC DNA]</scope>
</reference>
<evidence type="ECO:0000313" key="1">
    <source>
        <dbReference type="EMBL" id="CDQ75695.1"/>
    </source>
</evidence>
<dbReference type="PaxDb" id="8022-A0A060XFQ3"/>
<gene>
    <name evidence="1" type="ORF">GSONMT00047728001</name>
</gene>
<organism evidence="1 2">
    <name type="scientific">Oncorhynchus mykiss</name>
    <name type="common">Rainbow trout</name>
    <name type="synonym">Salmo gairdneri</name>
    <dbReference type="NCBI Taxonomy" id="8022"/>
    <lineage>
        <taxon>Eukaryota</taxon>
        <taxon>Metazoa</taxon>
        <taxon>Chordata</taxon>
        <taxon>Craniata</taxon>
        <taxon>Vertebrata</taxon>
        <taxon>Euteleostomi</taxon>
        <taxon>Actinopterygii</taxon>
        <taxon>Neopterygii</taxon>
        <taxon>Teleostei</taxon>
        <taxon>Protacanthopterygii</taxon>
        <taxon>Salmoniformes</taxon>
        <taxon>Salmonidae</taxon>
        <taxon>Salmoninae</taxon>
        <taxon>Oncorhynchus</taxon>
    </lineage>
</organism>
<dbReference type="STRING" id="8022.A0A060XFQ3"/>
<sequence>MVMPEPNPAMQKTRTRWWQGRLGVPLLFLVFPLLRTEPLQLELSFNGLSEPQNVTLAAILPLHNTEYPWAWPRVGPALIRALERQRWSLLRLSGAVGGRGPQVLLRPVGLHRAWLRLRFVSCGPLHHPLGRSHGDGRGSGHRLQHVHIHHQHGPHTQEAGRVWGAPASPFWLAQARHAHVQRQQRRRPAILLYGRGAVHAAAAGQHHHSRQGLQ</sequence>